<feature type="topological domain" description="Cytoplasmic" evidence="12">
    <location>
        <begin position="1"/>
        <end position="9"/>
    </location>
</feature>
<dbReference type="InterPro" id="IPR007533">
    <property type="entry name" value="Cyt_c_oxidase_assmbl_CtaG"/>
</dbReference>
<dbReference type="HAMAP" id="MF_00155">
    <property type="entry name" value="CtaG"/>
    <property type="match status" value="1"/>
</dbReference>
<feature type="compositionally biased region" description="Low complexity" evidence="13">
    <location>
        <begin position="188"/>
        <end position="199"/>
    </location>
</feature>
<dbReference type="GO" id="GO:0005507">
    <property type="term" value="F:copper ion binding"/>
    <property type="evidence" value="ECO:0007669"/>
    <property type="project" value="InterPro"/>
</dbReference>
<dbReference type="GO" id="GO:0008535">
    <property type="term" value="P:respiratory chain complex IV assembly"/>
    <property type="evidence" value="ECO:0007669"/>
    <property type="project" value="UniProtKB-UniRule"/>
</dbReference>
<keyword evidence="6 12" id="KW-0997">Cell inner membrane</keyword>
<evidence type="ECO:0000256" key="7">
    <source>
        <dbReference type="ARBA" id="ARBA00022692"/>
    </source>
</evidence>
<keyword evidence="11 12" id="KW-0472">Membrane</keyword>
<evidence type="ECO:0000256" key="4">
    <source>
        <dbReference type="ARBA" id="ARBA00015384"/>
    </source>
</evidence>
<dbReference type="PANTHER" id="PTHR21320:SF3">
    <property type="entry name" value="CYTOCHROME C OXIDASE ASSEMBLY PROTEIN COX11, MITOCHONDRIAL-RELATED"/>
    <property type="match status" value="1"/>
</dbReference>
<dbReference type="STRING" id="1447782.SAMN05444417_2956"/>
<evidence type="ECO:0000256" key="10">
    <source>
        <dbReference type="ARBA" id="ARBA00023008"/>
    </source>
</evidence>
<evidence type="ECO:0000256" key="14">
    <source>
        <dbReference type="SAM" id="Phobius"/>
    </source>
</evidence>
<dbReference type="SUPFAM" id="SSF110111">
    <property type="entry name" value="Ctag/Cox11"/>
    <property type="match status" value="1"/>
</dbReference>
<keyword evidence="8 12" id="KW-0735">Signal-anchor</keyword>
<evidence type="ECO:0000256" key="3">
    <source>
        <dbReference type="ARBA" id="ARBA00009620"/>
    </source>
</evidence>
<evidence type="ECO:0000256" key="8">
    <source>
        <dbReference type="ARBA" id="ARBA00022968"/>
    </source>
</evidence>
<evidence type="ECO:0000256" key="12">
    <source>
        <dbReference type="HAMAP-Rule" id="MF_00155"/>
    </source>
</evidence>
<feature type="topological domain" description="Periplasmic" evidence="12">
    <location>
        <begin position="34"/>
        <end position="215"/>
    </location>
</feature>
<comment type="function">
    <text evidence="1 12">Exerts its effect at some terminal stage of cytochrome c oxidase synthesis, probably by being involved in the insertion of the copper B into subunit I.</text>
</comment>
<dbReference type="NCBIfam" id="NF003465">
    <property type="entry name" value="PRK05089.1"/>
    <property type="match status" value="1"/>
</dbReference>
<evidence type="ECO:0000256" key="9">
    <source>
        <dbReference type="ARBA" id="ARBA00022989"/>
    </source>
</evidence>
<organism evidence="15 16">
    <name type="scientific">Wenxinia saemankumensis</name>
    <dbReference type="NCBI Taxonomy" id="1447782"/>
    <lineage>
        <taxon>Bacteria</taxon>
        <taxon>Pseudomonadati</taxon>
        <taxon>Pseudomonadota</taxon>
        <taxon>Alphaproteobacteria</taxon>
        <taxon>Rhodobacterales</taxon>
        <taxon>Roseobacteraceae</taxon>
        <taxon>Wenxinia</taxon>
    </lineage>
</organism>
<dbReference type="Gene3D" id="2.60.370.10">
    <property type="entry name" value="Ctag/Cox11"/>
    <property type="match status" value="1"/>
</dbReference>
<dbReference type="InterPro" id="IPR023471">
    <property type="entry name" value="CtaG/Cox11_dom_sf"/>
</dbReference>
<evidence type="ECO:0000256" key="2">
    <source>
        <dbReference type="ARBA" id="ARBA00004382"/>
    </source>
</evidence>
<comment type="similarity">
    <text evidence="3 12">Belongs to the COX11/CtaG family.</text>
</comment>
<evidence type="ECO:0000313" key="16">
    <source>
        <dbReference type="Proteomes" id="UP000184292"/>
    </source>
</evidence>
<gene>
    <name evidence="12" type="primary">ctaG</name>
    <name evidence="15" type="ORF">SAMN05444417_2956</name>
</gene>
<keyword evidence="7 12" id="KW-0812">Transmembrane</keyword>
<dbReference type="GO" id="GO:0005886">
    <property type="term" value="C:plasma membrane"/>
    <property type="evidence" value="ECO:0007669"/>
    <property type="project" value="UniProtKB-SubCell"/>
</dbReference>
<keyword evidence="16" id="KW-1185">Reference proteome</keyword>
<sequence>MKTPFDRIRDPNLRTAAMAGSVVVFMGAMAWAAVPFYSWFCAVTGFGGTTQVASEESDRILDRTMLVRFDANVAPDMPWEFRPVQTEMRVRIGESGLAFYEATNTSDVPVAGQASFNVAPYSVGAFFDKVQCFCFTEQVLLPGQTVQMPVSFYVDPDLVDHREAKYVRELTLSYTFYEIDLPENWQEGAEATAAQEQAALSPELTESRPSAIDQN</sequence>
<reference evidence="15 16" key="1">
    <citation type="submission" date="2016-11" db="EMBL/GenBank/DDBJ databases">
        <authorList>
            <person name="Jaros S."/>
            <person name="Januszkiewicz K."/>
            <person name="Wedrychowicz H."/>
        </authorList>
    </citation>
    <scope>NUCLEOTIDE SEQUENCE [LARGE SCALE GENOMIC DNA]</scope>
    <source>
        <strain evidence="15 16">DSM 100565</strain>
    </source>
</reference>
<proteinExistence type="inferred from homology"/>
<keyword evidence="9 12" id="KW-1133">Transmembrane helix</keyword>
<evidence type="ECO:0000256" key="5">
    <source>
        <dbReference type="ARBA" id="ARBA00022475"/>
    </source>
</evidence>
<dbReference type="PANTHER" id="PTHR21320">
    <property type="entry name" value="CYTOCHROME C OXIDASE ASSEMBLY PROTEIN COX11-RELATED"/>
    <property type="match status" value="1"/>
</dbReference>
<dbReference type="OrthoDB" id="9804841at2"/>
<feature type="region of interest" description="Disordered" evidence="13">
    <location>
        <begin position="188"/>
        <end position="215"/>
    </location>
</feature>
<dbReference type="EMBL" id="FQYO01000005">
    <property type="protein sequence ID" value="SHJ14048.1"/>
    <property type="molecule type" value="Genomic_DNA"/>
</dbReference>
<keyword evidence="5 12" id="KW-1003">Cell membrane</keyword>
<dbReference type="RefSeq" id="WP_073332481.1">
    <property type="nucleotide sequence ID" value="NZ_FQYO01000005.1"/>
</dbReference>
<evidence type="ECO:0000256" key="13">
    <source>
        <dbReference type="SAM" id="MobiDB-lite"/>
    </source>
</evidence>
<name>A0A1M6GVT3_9RHOB</name>
<evidence type="ECO:0000256" key="11">
    <source>
        <dbReference type="ARBA" id="ARBA00023136"/>
    </source>
</evidence>
<comment type="subcellular location">
    <subcellularLocation>
        <location evidence="2 12">Cell inner membrane</location>
        <topology evidence="2 12">Single-pass type II membrane protein</topology>
        <orientation evidence="2 12">Periplasmic side</orientation>
    </subcellularLocation>
</comment>
<protein>
    <recommendedName>
        <fullName evidence="4 12">Cytochrome c oxidase assembly protein CtaG</fullName>
    </recommendedName>
</protein>
<dbReference type="Pfam" id="PF04442">
    <property type="entry name" value="CtaG_Cox11"/>
    <property type="match status" value="1"/>
</dbReference>
<evidence type="ECO:0000256" key="6">
    <source>
        <dbReference type="ARBA" id="ARBA00022519"/>
    </source>
</evidence>
<dbReference type="Proteomes" id="UP000184292">
    <property type="component" value="Unassembled WGS sequence"/>
</dbReference>
<evidence type="ECO:0000256" key="1">
    <source>
        <dbReference type="ARBA" id="ARBA00004007"/>
    </source>
</evidence>
<accession>A0A1M6GVT3</accession>
<dbReference type="AlphaFoldDB" id="A0A1M6GVT3"/>
<dbReference type="FunFam" id="2.60.370.10:FF:000001">
    <property type="entry name" value="COX11 cytochrome c oxidase assembly homolog"/>
    <property type="match status" value="1"/>
</dbReference>
<evidence type="ECO:0000313" key="15">
    <source>
        <dbReference type="EMBL" id="SHJ14048.1"/>
    </source>
</evidence>
<keyword evidence="10 12" id="KW-0186">Copper</keyword>
<feature type="transmembrane region" description="Helical" evidence="14">
    <location>
        <begin position="12"/>
        <end position="34"/>
    </location>
</feature>